<feature type="non-terminal residue" evidence="2">
    <location>
        <position position="685"/>
    </location>
</feature>
<feature type="domain" description="GEVED" evidence="1">
    <location>
        <begin position="577"/>
        <end position="668"/>
    </location>
</feature>
<name>A0A850QPG9_PHODD</name>
<comment type="caution">
    <text evidence="2">The sequence shown here is derived from an EMBL/GenBank/DDBJ whole genome shotgun (WGS) entry which is preliminary data.</text>
</comment>
<dbReference type="AlphaFoldDB" id="A0A850QPG9"/>
<organism evidence="2 3">
    <name type="scientific">Photobacterium damselae subsp. damselae</name>
    <name type="common">Listonella damsela</name>
    <dbReference type="NCBI Taxonomy" id="85581"/>
    <lineage>
        <taxon>Bacteria</taxon>
        <taxon>Pseudomonadati</taxon>
        <taxon>Pseudomonadota</taxon>
        <taxon>Gammaproteobacteria</taxon>
        <taxon>Vibrionales</taxon>
        <taxon>Vibrionaceae</taxon>
        <taxon>Photobacterium</taxon>
    </lineage>
</organism>
<dbReference type="SUPFAM" id="SSF63825">
    <property type="entry name" value="YWTD domain"/>
    <property type="match status" value="1"/>
</dbReference>
<sequence length="685" mass="69766">NAGGDGPGGGGAGGSVLVYNKDGASLSTLTVNAVGGNGATSSGGHGQSAGGGGGSAIFNSSGALANVSGGNASCTGQLLCGDAGGDGQVINSTTLPTEPAVCSFELSGFVFDDSSTAPTLNGIKDVGETGLGIAVPVIAYNTTTSECFVATADAITGAYSMTIPGGNYEVYEAALETDLVNPTCPPTIGTLDPSSGGYVGATIGDPANVHSSSPNVQTVSLTADVSDVNFADFTITTFPTCSSDGYLLRNTPTDITSINLAMGTVTPLYDDVLPSATGVFGGTGYNFITNTLIGDNIQNKDTVLMVDGAGSAFVLPITGSTMTIDNYNSGDIDDNGVLLLMNNSGTSMYRIDVNPNSSTYLQQIGEVSVSAPVMADMAINPIDNMLYTLTPTGSLVKFDPVTGVRTNLGYVGINGETGIGWGAVYFDDQGFFYASQNPNPGRIVRIDISDPSLPSGSYSAVNFTQMNASTSQNDGARCRFAPLPLDFGDAPETAGYPTTLANNGPRHLTEETGLYIGAVAADNENDGQPDADYAGDDNVGTAPDDEDVLSALITADVSSPTVTQTVPVVNTTGSDAYLSGWIDFDNSGSFDNDESAWVIVPNGATSATLTWNNVGTTGPNISNSVVGYRLRLSSDFNTGTSTPLDSDGDGAPDPIGPAPDGEIEDYRVLVSSLNGDNTCDIVIET</sequence>
<dbReference type="Proteomes" id="UP000533429">
    <property type="component" value="Unassembled WGS sequence"/>
</dbReference>
<protein>
    <recommendedName>
        <fullName evidence="1">GEVED domain-containing protein</fullName>
    </recommendedName>
</protein>
<dbReference type="InterPro" id="IPR045474">
    <property type="entry name" value="GEVED"/>
</dbReference>
<dbReference type="EMBL" id="JABXOR010000494">
    <property type="protein sequence ID" value="NVP00123.1"/>
    <property type="molecule type" value="Genomic_DNA"/>
</dbReference>
<evidence type="ECO:0000259" key="1">
    <source>
        <dbReference type="Pfam" id="PF20009"/>
    </source>
</evidence>
<evidence type="ECO:0000313" key="2">
    <source>
        <dbReference type="EMBL" id="NVP00123.1"/>
    </source>
</evidence>
<feature type="non-terminal residue" evidence="2">
    <location>
        <position position="1"/>
    </location>
</feature>
<accession>A0A850QPG9</accession>
<proteinExistence type="predicted"/>
<gene>
    <name evidence="2" type="ORF">HWA77_07845</name>
</gene>
<dbReference type="Pfam" id="PF20009">
    <property type="entry name" value="GEVED"/>
    <property type="match status" value="1"/>
</dbReference>
<evidence type="ECO:0000313" key="3">
    <source>
        <dbReference type="Proteomes" id="UP000533429"/>
    </source>
</evidence>
<reference evidence="2 3" key="1">
    <citation type="submission" date="2020-06" db="EMBL/GenBank/DDBJ databases">
        <title>Photobacterium damselae subsp. damselae comparative genomics.</title>
        <authorList>
            <person name="Osorio C.R."/>
        </authorList>
    </citation>
    <scope>NUCLEOTIDE SEQUENCE [LARGE SCALE GENOMIC DNA]</scope>
    <source>
        <strain evidence="2 3">TW250/03</strain>
    </source>
</reference>